<feature type="transmembrane region" description="Helical" evidence="6">
    <location>
        <begin position="483"/>
        <end position="507"/>
    </location>
</feature>
<dbReference type="SUPFAM" id="SSF103473">
    <property type="entry name" value="MFS general substrate transporter"/>
    <property type="match status" value="1"/>
</dbReference>
<accession>A0A6A6D542</accession>
<organism evidence="7 8">
    <name type="scientific">Zasmidium cellare ATCC 36951</name>
    <dbReference type="NCBI Taxonomy" id="1080233"/>
    <lineage>
        <taxon>Eukaryota</taxon>
        <taxon>Fungi</taxon>
        <taxon>Dikarya</taxon>
        <taxon>Ascomycota</taxon>
        <taxon>Pezizomycotina</taxon>
        <taxon>Dothideomycetes</taxon>
        <taxon>Dothideomycetidae</taxon>
        <taxon>Mycosphaerellales</taxon>
        <taxon>Mycosphaerellaceae</taxon>
        <taxon>Zasmidium</taxon>
    </lineage>
</organism>
<evidence type="ECO:0000256" key="3">
    <source>
        <dbReference type="ARBA" id="ARBA00022692"/>
    </source>
</evidence>
<dbReference type="InterPro" id="IPR036259">
    <property type="entry name" value="MFS_trans_sf"/>
</dbReference>
<dbReference type="PANTHER" id="PTHR19432">
    <property type="entry name" value="SUGAR TRANSPORTER"/>
    <property type="match status" value="1"/>
</dbReference>
<dbReference type="Proteomes" id="UP000799537">
    <property type="component" value="Unassembled WGS sequence"/>
</dbReference>
<feature type="transmembrane region" description="Helical" evidence="6">
    <location>
        <begin position="134"/>
        <end position="158"/>
    </location>
</feature>
<evidence type="ECO:0000313" key="7">
    <source>
        <dbReference type="EMBL" id="KAF2172776.1"/>
    </source>
</evidence>
<sequence>MTTTSTGASSWTGQPRIKGNSEFMRLFLLTLSLIGLQFCWGTEQTYATPYLLKLGLSKGKMSLVWIAGPLSGLIMQPIIGMISDKSSSKYGRRRPFMVGGTVAVAVCLIILGWAEDIVGWFVEEGERRRHTTVMLAVVDIYILDFVINIAQATCRALVVDALPVSQQQLGAAWVARMIGIGHMLVFGFGALDLNTVLPSALFGDTQFKKVCSIAAMVMVATQFTTCWAVTERVLVSDGSKFTGTDQSLWSTVKQIYERAIFLPERIQAICSIQFWSWIGWFPMMFYGSTWVGEIYLRNAAPNASADALTEVGRIGSTGLIIHSTVGFTTAIVLPWLVTSPGEEEQPGYTPRPPESLKSVVNIAKGTKKPSLLNVWTAGCAMFAAFMIWAPVVQSVGFAIFLMAITGVPSAIAGLSVGTFIGVEVQKLGSYLPVSHTPNASSNTHRFSDDIELDNNNATPTTLHVRHSSAESVGNASTGELSGIYLGILNIYTTLPQFVGTAISWVVFSILEPGKSPELAQDAHPDEHHSTEGLSGIGVCLFIGALCSIVAARATRRLKEG</sequence>
<evidence type="ECO:0000256" key="6">
    <source>
        <dbReference type="SAM" id="Phobius"/>
    </source>
</evidence>
<dbReference type="Pfam" id="PF13347">
    <property type="entry name" value="MFS_2"/>
    <property type="match status" value="1"/>
</dbReference>
<feature type="transmembrane region" description="Helical" evidence="6">
    <location>
        <begin position="95"/>
        <end position="114"/>
    </location>
</feature>
<feature type="transmembrane region" description="Helical" evidence="6">
    <location>
        <begin position="397"/>
        <end position="422"/>
    </location>
</feature>
<feature type="transmembrane region" description="Helical" evidence="6">
    <location>
        <begin position="65"/>
        <end position="83"/>
    </location>
</feature>
<keyword evidence="5 6" id="KW-0472">Membrane</keyword>
<protein>
    <recommendedName>
        <fullName evidence="9">Major facilitator superfamily (MFS) profile domain-containing protein</fullName>
    </recommendedName>
</protein>
<dbReference type="GO" id="GO:0005886">
    <property type="term" value="C:plasma membrane"/>
    <property type="evidence" value="ECO:0007669"/>
    <property type="project" value="TreeGrafter"/>
</dbReference>
<feature type="transmembrane region" description="Helical" evidence="6">
    <location>
        <begin position="170"/>
        <end position="190"/>
    </location>
</feature>
<proteinExistence type="predicted"/>
<keyword evidence="8" id="KW-1185">Reference proteome</keyword>
<feature type="transmembrane region" description="Helical" evidence="6">
    <location>
        <begin position="210"/>
        <end position="230"/>
    </location>
</feature>
<comment type="subcellular location">
    <subcellularLocation>
        <location evidence="1">Membrane</location>
        <topology evidence="1">Multi-pass membrane protein</topology>
    </subcellularLocation>
</comment>
<evidence type="ECO:0000256" key="5">
    <source>
        <dbReference type="ARBA" id="ARBA00023136"/>
    </source>
</evidence>
<keyword evidence="4 6" id="KW-1133">Transmembrane helix</keyword>
<evidence type="ECO:0000313" key="8">
    <source>
        <dbReference type="Proteomes" id="UP000799537"/>
    </source>
</evidence>
<evidence type="ECO:0000256" key="4">
    <source>
        <dbReference type="ARBA" id="ARBA00022989"/>
    </source>
</evidence>
<dbReference type="RefSeq" id="XP_033673665.1">
    <property type="nucleotide sequence ID" value="XM_033811206.1"/>
</dbReference>
<keyword evidence="2" id="KW-0813">Transport</keyword>
<dbReference type="GO" id="GO:0008506">
    <property type="term" value="F:sucrose:proton symporter activity"/>
    <property type="evidence" value="ECO:0007669"/>
    <property type="project" value="TreeGrafter"/>
</dbReference>
<evidence type="ECO:0008006" key="9">
    <source>
        <dbReference type="Google" id="ProtNLM"/>
    </source>
</evidence>
<dbReference type="AlphaFoldDB" id="A0A6A6D542"/>
<dbReference type="PANTHER" id="PTHR19432:SF76">
    <property type="entry name" value="TRANSPORTER, PUTATIVE (EUROFUNG)-RELATED"/>
    <property type="match status" value="1"/>
</dbReference>
<gene>
    <name evidence="7" type="ORF">M409DRAFT_49308</name>
</gene>
<feature type="transmembrane region" description="Helical" evidence="6">
    <location>
        <begin position="532"/>
        <end position="551"/>
    </location>
</feature>
<feature type="transmembrane region" description="Helical" evidence="6">
    <location>
        <begin position="371"/>
        <end position="391"/>
    </location>
</feature>
<dbReference type="GeneID" id="54564478"/>
<evidence type="ECO:0000256" key="1">
    <source>
        <dbReference type="ARBA" id="ARBA00004141"/>
    </source>
</evidence>
<keyword evidence="3 6" id="KW-0812">Transmembrane</keyword>
<dbReference type="OrthoDB" id="28755at2759"/>
<reference evidence="7" key="1">
    <citation type="journal article" date="2020" name="Stud. Mycol.">
        <title>101 Dothideomycetes genomes: a test case for predicting lifestyles and emergence of pathogens.</title>
        <authorList>
            <person name="Haridas S."/>
            <person name="Albert R."/>
            <person name="Binder M."/>
            <person name="Bloem J."/>
            <person name="Labutti K."/>
            <person name="Salamov A."/>
            <person name="Andreopoulos B."/>
            <person name="Baker S."/>
            <person name="Barry K."/>
            <person name="Bills G."/>
            <person name="Bluhm B."/>
            <person name="Cannon C."/>
            <person name="Castanera R."/>
            <person name="Culley D."/>
            <person name="Daum C."/>
            <person name="Ezra D."/>
            <person name="Gonzalez J."/>
            <person name="Henrissat B."/>
            <person name="Kuo A."/>
            <person name="Liang C."/>
            <person name="Lipzen A."/>
            <person name="Lutzoni F."/>
            <person name="Magnuson J."/>
            <person name="Mondo S."/>
            <person name="Nolan M."/>
            <person name="Ohm R."/>
            <person name="Pangilinan J."/>
            <person name="Park H.-J."/>
            <person name="Ramirez L."/>
            <person name="Alfaro M."/>
            <person name="Sun H."/>
            <person name="Tritt A."/>
            <person name="Yoshinaga Y."/>
            <person name="Zwiers L.-H."/>
            <person name="Turgeon B."/>
            <person name="Goodwin S."/>
            <person name="Spatafora J."/>
            <person name="Crous P."/>
            <person name="Grigoriev I."/>
        </authorList>
    </citation>
    <scope>NUCLEOTIDE SEQUENCE</scope>
    <source>
        <strain evidence="7">ATCC 36951</strain>
    </source>
</reference>
<dbReference type="Gene3D" id="1.20.1250.20">
    <property type="entry name" value="MFS general substrate transporter like domains"/>
    <property type="match status" value="1"/>
</dbReference>
<name>A0A6A6D542_ZASCE</name>
<evidence type="ECO:0000256" key="2">
    <source>
        <dbReference type="ARBA" id="ARBA00022448"/>
    </source>
</evidence>
<dbReference type="EMBL" id="ML993580">
    <property type="protein sequence ID" value="KAF2172776.1"/>
    <property type="molecule type" value="Genomic_DNA"/>
</dbReference>